<dbReference type="InParanoid" id="A0A1Q3BHX5"/>
<protein>
    <submittedName>
        <fullName evidence="3">DUF659 domain-containing protein/Dimer_Tnp_hAT domain-containing protein</fullName>
    </submittedName>
</protein>
<keyword evidence="4" id="KW-1185">Reference proteome</keyword>
<accession>A0A1Q3BHX5</accession>
<evidence type="ECO:0000313" key="4">
    <source>
        <dbReference type="Proteomes" id="UP000187406"/>
    </source>
</evidence>
<dbReference type="GO" id="GO:0046983">
    <property type="term" value="F:protein dimerization activity"/>
    <property type="evidence" value="ECO:0007669"/>
    <property type="project" value="InterPro"/>
</dbReference>
<evidence type="ECO:0000313" key="3">
    <source>
        <dbReference type="EMBL" id="GAV67610.1"/>
    </source>
</evidence>
<gene>
    <name evidence="3" type="ORF">CFOL_v3_11115</name>
</gene>
<evidence type="ECO:0000259" key="2">
    <source>
        <dbReference type="Pfam" id="PF05699"/>
    </source>
</evidence>
<evidence type="ECO:0000259" key="1">
    <source>
        <dbReference type="Pfam" id="PF04937"/>
    </source>
</evidence>
<dbReference type="EMBL" id="BDDD01000571">
    <property type="protein sequence ID" value="GAV67610.1"/>
    <property type="molecule type" value="Genomic_DNA"/>
</dbReference>
<comment type="caution">
    <text evidence="3">The sequence shown here is derived from an EMBL/GenBank/DDBJ whole genome shotgun (WGS) entry which is preliminary data.</text>
</comment>
<feature type="non-terminal residue" evidence="3">
    <location>
        <position position="1"/>
    </location>
</feature>
<dbReference type="Pfam" id="PF05699">
    <property type="entry name" value="Dimer_Tnp_hAT"/>
    <property type="match status" value="1"/>
</dbReference>
<dbReference type="Proteomes" id="UP000187406">
    <property type="component" value="Unassembled WGS sequence"/>
</dbReference>
<dbReference type="PANTHER" id="PTHR32166">
    <property type="entry name" value="OSJNBA0013A04.12 PROTEIN"/>
    <property type="match status" value="1"/>
</dbReference>
<dbReference type="STRING" id="3775.A0A1Q3BHX5"/>
<dbReference type="AlphaFoldDB" id="A0A1Q3BHX5"/>
<dbReference type="Pfam" id="PF04937">
    <property type="entry name" value="DUF659"/>
    <property type="match status" value="1"/>
</dbReference>
<organism evidence="3 4">
    <name type="scientific">Cephalotus follicularis</name>
    <name type="common">Albany pitcher plant</name>
    <dbReference type="NCBI Taxonomy" id="3775"/>
    <lineage>
        <taxon>Eukaryota</taxon>
        <taxon>Viridiplantae</taxon>
        <taxon>Streptophyta</taxon>
        <taxon>Embryophyta</taxon>
        <taxon>Tracheophyta</taxon>
        <taxon>Spermatophyta</taxon>
        <taxon>Magnoliopsida</taxon>
        <taxon>eudicotyledons</taxon>
        <taxon>Gunneridae</taxon>
        <taxon>Pentapetalae</taxon>
        <taxon>rosids</taxon>
        <taxon>fabids</taxon>
        <taxon>Oxalidales</taxon>
        <taxon>Cephalotaceae</taxon>
        <taxon>Cephalotus</taxon>
    </lineage>
</organism>
<dbReference type="PANTHER" id="PTHR32166:SF121">
    <property type="entry name" value="DUF659 DOMAIN-CONTAINING PROTEIN"/>
    <property type="match status" value="1"/>
</dbReference>
<dbReference type="InterPro" id="IPR008906">
    <property type="entry name" value="HATC_C_dom"/>
</dbReference>
<feature type="domain" description="DUF659" evidence="1">
    <location>
        <begin position="1"/>
        <end position="104"/>
    </location>
</feature>
<dbReference type="InterPro" id="IPR012337">
    <property type="entry name" value="RNaseH-like_sf"/>
</dbReference>
<dbReference type="InterPro" id="IPR007021">
    <property type="entry name" value="DUF659"/>
</dbReference>
<sequence>TLINFLVYCPGLTFIKFVDASDAVKDAQTLVNLFFEVVEWVGPSNVVHMVTDNAANYTAAGRLLHERYDNIYWSPCATHCLNLLLKDISSMPHMDYLVSRASQVTIFVYNHITLLSWLRKRFGWMEIVRPGMTRYATSFITLKSIYDHKLDLQALVTSKHYTNHKLSRTSKGKSFSSTILDNKFWDDCLIAIKVAAPIIRLLRIVDSKNLHWGMFIKACLEQRWLLKICSITKKKWYKPYTNLLKLRWDRHLRKNLHAVAYFLNPAFMYDSGMVEKMEIMQSMYDLFEKKSICKNGEAAMSEIKLFRKIHGSFGRDIAIKLSNTMQPDEWWILFGHSAPNLQKVAIRLVSQTSSSSGCEHNWSVFERIHTKKTNRLEHQRLNDFVFVTYNLRLKNRYFQF</sequence>
<feature type="domain" description="HAT C-terminal dimerisation" evidence="2">
    <location>
        <begin position="323"/>
        <end position="391"/>
    </location>
</feature>
<dbReference type="OrthoDB" id="1166547at2759"/>
<proteinExistence type="predicted"/>
<dbReference type="SUPFAM" id="SSF53098">
    <property type="entry name" value="Ribonuclease H-like"/>
    <property type="match status" value="1"/>
</dbReference>
<reference evidence="4" key="1">
    <citation type="submission" date="2016-04" db="EMBL/GenBank/DDBJ databases">
        <title>Cephalotus genome sequencing.</title>
        <authorList>
            <person name="Fukushima K."/>
            <person name="Hasebe M."/>
            <person name="Fang X."/>
        </authorList>
    </citation>
    <scope>NUCLEOTIDE SEQUENCE [LARGE SCALE GENOMIC DNA]</scope>
    <source>
        <strain evidence="4">cv. St1</strain>
    </source>
</reference>
<name>A0A1Q3BHX5_CEPFO</name>